<dbReference type="RefSeq" id="WP_303308038.1">
    <property type="nucleotide sequence ID" value="NZ_JAODOP010000004.1"/>
</dbReference>
<dbReference type="EMBL" id="JAODOP010000004">
    <property type="protein sequence ID" value="MEF3835759.1"/>
    <property type="molecule type" value="Genomic_DNA"/>
</dbReference>
<dbReference type="Proteomes" id="UP001337305">
    <property type="component" value="Unassembled WGS sequence"/>
</dbReference>
<dbReference type="Gene3D" id="3.55.50.30">
    <property type="match status" value="1"/>
</dbReference>
<feature type="domain" description="Protein FecR C-terminal" evidence="3">
    <location>
        <begin position="321"/>
        <end position="389"/>
    </location>
</feature>
<sequence length="391" mass="44623">MEDNMEDNIKIKELLLKFLKDDCSQIEIDSVVSYFQAAKKTKDFPTVENVFELFYEISKVDEATSNQIIKNILSDSKRGKRSKHSIWKYAAAAVVIGILSTSYLLRDNLFNNPQEEIPIIVNNTIQTGTDKAILTLEDGSIVELQKGKNFKTTNVESNGEEIIYASSKRNTKEIVHNYLTIPRGGQFFIELSDGTKVWLNSETQLKYPVAFNHGKTRQVELIYGEAYFDVSPSTEHGGAKFKVFNKSQEIEVLGTEFNIKAYKDETNIYTTLVEGKVDVSIDNRKQSLIPTQQLNLNLNTNTTIVKKIDVYGEISWKEGVFSFENKPLKDMMKVLSRWYDVDIIIKNKLIENEEFVGVLRKNQSLEKILISIKNSGVIKNFEIADKKVVLE</sequence>
<evidence type="ECO:0000313" key="5">
    <source>
        <dbReference type="Proteomes" id="UP001337305"/>
    </source>
</evidence>
<comment type="caution">
    <text evidence="4">The sequence shown here is derived from an EMBL/GenBank/DDBJ whole genome shotgun (WGS) entry which is preliminary data.</text>
</comment>
<dbReference type="InterPro" id="IPR006860">
    <property type="entry name" value="FecR"/>
</dbReference>
<dbReference type="PANTHER" id="PTHR30273">
    <property type="entry name" value="PERIPLASMIC SIGNAL SENSOR AND SIGMA FACTOR ACTIVATOR FECR-RELATED"/>
    <property type="match status" value="1"/>
</dbReference>
<proteinExistence type="predicted"/>
<name>A0ABU7XYF9_9FLAO</name>
<feature type="transmembrane region" description="Helical" evidence="1">
    <location>
        <begin position="86"/>
        <end position="105"/>
    </location>
</feature>
<keyword evidence="1" id="KW-0472">Membrane</keyword>
<accession>A0ABU7XYF9</accession>
<dbReference type="Gene3D" id="2.60.120.1440">
    <property type="match status" value="1"/>
</dbReference>
<keyword evidence="1" id="KW-0812">Transmembrane</keyword>
<evidence type="ECO:0000256" key="1">
    <source>
        <dbReference type="SAM" id="Phobius"/>
    </source>
</evidence>
<evidence type="ECO:0000259" key="3">
    <source>
        <dbReference type="Pfam" id="PF16344"/>
    </source>
</evidence>
<dbReference type="InterPro" id="IPR012373">
    <property type="entry name" value="Ferrdict_sens_TM"/>
</dbReference>
<evidence type="ECO:0000259" key="2">
    <source>
        <dbReference type="Pfam" id="PF04773"/>
    </source>
</evidence>
<keyword evidence="1" id="KW-1133">Transmembrane helix</keyword>
<keyword evidence="5" id="KW-1185">Reference proteome</keyword>
<evidence type="ECO:0000313" key="4">
    <source>
        <dbReference type="EMBL" id="MEF3835759.1"/>
    </source>
</evidence>
<dbReference type="Pfam" id="PF04773">
    <property type="entry name" value="FecR"/>
    <property type="match status" value="1"/>
</dbReference>
<dbReference type="PANTHER" id="PTHR30273:SF2">
    <property type="entry name" value="PROTEIN FECR"/>
    <property type="match status" value="1"/>
</dbReference>
<protein>
    <submittedName>
        <fullName evidence="4">FecR family protein</fullName>
    </submittedName>
</protein>
<dbReference type="Pfam" id="PF16344">
    <property type="entry name" value="FecR_C"/>
    <property type="match status" value="1"/>
</dbReference>
<reference evidence="4 5" key="1">
    <citation type="submission" date="2022-09" db="EMBL/GenBank/DDBJ databases">
        <title>Genome sequencing of Flavivirga sp. MEBiC05379.</title>
        <authorList>
            <person name="Oh H.-M."/>
            <person name="Kwon K.K."/>
            <person name="Park M.J."/>
            <person name="Yang S.-H."/>
        </authorList>
    </citation>
    <scope>NUCLEOTIDE SEQUENCE [LARGE SCALE GENOMIC DNA]</scope>
    <source>
        <strain evidence="4 5">MEBiC05379</strain>
    </source>
</reference>
<feature type="domain" description="FecR protein" evidence="2">
    <location>
        <begin position="183"/>
        <end position="277"/>
    </location>
</feature>
<dbReference type="InterPro" id="IPR032508">
    <property type="entry name" value="FecR_C"/>
</dbReference>
<gene>
    <name evidence="4" type="ORF">N1F79_21725</name>
</gene>
<organism evidence="4 5">
    <name type="scientific">Flavivirga spongiicola</name>
    <dbReference type="NCBI Taxonomy" id="421621"/>
    <lineage>
        <taxon>Bacteria</taxon>
        <taxon>Pseudomonadati</taxon>
        <taxon>Bacteroidota</taxon>
        <taxon>Flavobacteriia</taxon>
        <taxon>Flavobacteriales</taxon>
        <taxon>Flavobacteriaceae</taxon>
        <taxon>Flavivirga</taxon>
    </lineage>
</organism>